<dbReference type="EMBL" id="CP001999">
    <property type="protein sequence ID" value="ADG92757.1"/>
    <property type="molecule type" value="Genomic_DNA"/>
</dbReference>
<dbReference type="PROSITE" id="PS51186">
    <property type="entry name" value="GNAT"/>
    <property type="match status" value="1"/>
</dbReference>
<dbReference type="SUPFAM" id="SSF55729">
    <property type="entry name" value="Acyl-CoA N-acyltransferases (Nat)"/>
    <property type="match status" value="1"/>
</dbReference>
<keyword evidence="3" id="KW-1185">Reference proteome</keyword>
<dbReference type="eggNOG" id="COG0456">
    <property type="taxonomic scope" value="Bacteria"/>
</dbReference>
<reference evidence="2 3" key="1">
    <citation type="journal article" date="2010" name="Stand. Genomic Sci.">
        <title>Complete genome sequence of Arcobacter nitrofigilis type strain (CI).</title>
        <authorList>
            <person name="Pati A."/>
            <person name="Gronow S."/>
            <person name="Lapidus A."/>
            <person name="Copeland A."/>
            <person name="Glavina Del Rio T."/>
            <person name="Nolan M."/>
            <person name="Lucas S."/>
            <person name="Tice H."/>
            <person name="Cheng J.F."/>
            <person name="Han C."/>
            <person name="Chertkov O."/>
            <person name="Bruce D."/>
            <person name="Tapia R."/>
            <person name="Goodwin L."/>
            <person name="Pitluck S."/>
            <person name="Liolios K."/>
            <person name="Ivanova N."/>
            <person name="Mavromatis K."/>
            <person name="Chen A."/>
            <person name="Palaniappan K."/>
            <person name="Land M."/>
            <person name="Hauser L."/>
            <person name="Chang Y.J."/>
            <person name="Jeffries C.D."/>
            <person name="Detter J.C."/>
            <person name="Rohde M."/>
            <person name="Goker M."/>
            <person name="Bristow J."/>
            <person name="Eisen J.A."/>
            <person name="Markowitz V."/>
            <person name="Hugenholtz P."/>
            <person name="Klenk H.P."/>
            <person name="Kyrpides N.C."/>
        </authorList>
    </citation>
    <scope>NUCLEOTIDE SEQUENCE [LARGE SCALE GENOMIC DNA]</scope>
    <source>
        <strain evidence="3">ATCC 33309 / DSM 7299 / CCUG 15893 / LMG 7604 / NCTC 12251 / CI</strain>
    </source>
</reference>
<protein>
    <recommendedName>
        <fullName evidence="1">N-acetyltransferase domain-containing protein</fullName>
    </recommendedName>
</protein>
<feature type="domain" description="N-acetyltransferase" evidence="1">
    <location>
        <begin position="1"/>
        <end position="144"/>
    </location>
</feature>
<gene>
    <name evidence="2" type="ordered locus">Arnit_1095</name>
</gene>
<evidence type="ECO:0000259" key="1">
    <source>
        <dbReference type="PROSITE" id="PS51186"/>
    </source>
</evidence>
<accession>D5V3S9</accession>
<dbReference type="Pfam" id="PF00583">
    <property type="entry name" value="Acetyltransf_1"/>
    <property type="match status" value="1"/>
</dbReference>
<dbReference type="KEGG" id="ant:Arnit_1095"/>
<dbReference type="Proteomes" id="UP000000939">
    <property type="component" value="Chromosome"/>
</dbReference>
<proteinExistence type="predicted"/>
<dbReference type="OrthoDB" id="5344082at2"/>
<dbReference type="GO" id="GO:0016747">
    <property type="term" value="F:acyltransferase activity, transferring groups other than amino-acyl groups"/>
    <property type="evidence" value="ECO:0007669"/>
    <property type="project" value="InterPro"/>
</dbReference>
<dbReference type="Gene3D" id="3.40.630.30">
    <property type="match status" value="1"/>
</dbReference>
<name>D5V3S9_ARCNC</name>
<dbReference type="STRING" id="572480.Arnit_1095"/>
<evidence type="ECO:0000313" key="3">
    <source>
        <dbReference type="Proteomes" id="UP000000939"/>
    </source>
</evidence>
<dbReference type="InterPro" id="IPR000182">
    <property type="entry name" value="GNAT_dom"/>
</dbReference>
<dbReference type="AlphaFoldDB" id="D5V3S9"/>
<evidence type="ECO:0000313" key="2">
    <source>
        <dbReference type="EMBL" id="ADG92757.1"/>
    </source>
</evidence>
<organism evidence="2 3">
    <name type="scientific">Arcobacter nitrofigilis (strain ATCC 33309 / DSM 7299 / CCUG 15893 / LMG 7604 / NCTC 12251 / CI)</name>
    <name type="common">Campylobacter nitrofigilis</name>
    <dbReference type="NCBI Taxonomy" id="572480"/>
    <lineage>
        <taxon>Bacteria</taxon>
        <taxon>Pseudomonadati</taxon>
        <taxon>Campylobacterota</taxon>
        <taxon>Epsilonproteobacteria</taxon>
        <taxon>Campylobacterales</taxon>
        <taxon>Arcobacteraceae</taxon>
        <taxon>Arcobacter</taxon>
    </lineage>
</organism>
<sequence length="211" mass="25527">MEVVTLSRDEYLESVQKLSHFENLKFLKNALDLWDNYYSWENFPPIALKVNNRHVTYLFYNISKNNKYLTINNILTPFKYRRNGYAYKLLKYLFSSVKPNKIERCKLYSVNNSIKFYNKLGLRYWGVTKELLYYSDFKMPEDIKEIEEINYEGSTDEFNDVELEDIYKKLKDNANSFDEKEIIIHKDCLKLMKSRFKFTDLSNEINKRDLK</sequence>
<dbReference type="InterPro" id="IPR016181">
    <property type="entry name" value="Acyl_CoA_acyltransferase"/>
</dbReference>
<dbReference type="HOGENOM" id="CLU_1302807_0_0_7"/>